<proteinExistence type="predicted"/>
<gene>
    <name evidence="2" type="ORF">FJQ89_06410</name>
</gene>
<dbReference type="KEGG" id="jas:FJQ89_06410"/>
<evidence type="ECO:0000256" key="1">
    <source>
        <dbReference type="SAM" id="MobiDB-lite"/>
    </source>
</evidence>
<feature type="region of interest" description="Disordered" evidence="1">
    <location>
        <begin position="1"/>
        <end position="45"/>
    </location>
</feature>
<accession>A0A4Y6RCQ3</accession>
<protein>
    <recommendedName>
        <fullName evidence="4">Lactate dehydrogenase</fullName>
    </recommendedName>
</protein>
<dbReference type="AlphaFoldDB" id="A0A4Y6RCQ3"/>
<sequence length="540" mass="57247">MTSVSSIPSWNPSPSRALSAAANKTDAAPSPAPSPSSIVAIGTRQATADLTPSPKIWESPAQDGVSEQMAKNFFSRTVGGRFAGLGASLLEQIKGGVRNVSQAVQQSPPRMEPNTYSDIGAMQAASLHGNGEDKVTLGITTRSGVEVKLSLDSQDDGLAVRMSTSGELSEAEAGALGGLAQAFQEAIDGMAQGQPKISLSGLMQFDQNVLASVNLHAEVKVRTEPQSTQTLDFQADSAQRKVSFKGVAGSLDVKVDASKLNALGSQEQQAKAMSSYMKQIGQAASRGHGDPALMSMFKDAFGALHSNAAAPQDARGVPAAGKWRLAAEDKAILTGMADFSASVSQTPKSGNSMRLAETDGFNYELSQQTTLAGASQDERSIRQQQQSKLSASFHMPLIPGVPLRLTEAVESQNYTYHQIEDTASSDAQLAYKEGKLVKASLQQTATQSTHVMTYVMGKLESDTTTPTQHSVQRDLLTLLWPYKTGTTDETVEGRAERHKQDLLTLNDDIMLQSYPGQWISPWQGDAMPAAQEAKNGAAGA</sequence>
<keyword evidence="3" id="KW-1185">Reference proteome</keyword>
<evidence type="ECO:0000313" key="3">
    <source>
        <dbReference type="Proteomes" id="UP000316665"/>
    </source>
</evidence>
<dbReference type="Proteomes" id="UP000316665">
    <property type="component" value="Chromosome"/>
</dbReference>
<evidence type="ECO:0008006" key="4">
    <source>
        <dbReference type="Google" id="ProtNLM"/>
    </source>
</evidence>
<dbReference type="OrthoDB" id="5941093at2"/>
<reference evidence="2 3" key="1">
    <citation type="submission" date="2019-06" db="EMBL/GenBank/DDBJ databases">
        <title>Complete genome sequence of Janthinobacterium sp. SNU WT3 isolated from diseased rainbow trout.</title>
        <authorList>
            <person name="Oh W.T."/>
            <person name="Park S.C."/>
        </authorList>
    </citation>
    <scope>NUCLEOTIDE SEQUENCE [LARGE SCALE GENOMIC DNA]</scope>
    <source>
        <strain evidence="2 3">SNU WT3</strain>
    </source>
</reference>
<organism evidence="2 3">
    <name type="scientific">Janthinobacterium tructae</name>
    <dbReference type="NCBI Taxonomy" id="2590869"/>
    <lineage>
        <taxon>Bacteria</taxon>
        <taxon>Pseudomonadati</taxon>
        <taxon>Pseudomonadota</taxon>
        <taxon>Betaproteobacteria</taxon>
        <taxon>Burkholderiales</taxon>
        <taxon>Oxalobacteraceae</taxon>
        <taxon>Janthinobacterium</taxon>
    </lineage>
</organism>
<evidence type="ECO:0000313" key="2">
    <source>
        <dbReference type="EMBL" id="QDG70095.1"/>
    </source>
</evidence>
<dbReference type="RefSeq" id="WP_141169529.1">
    <property type="nucleotide sequence ID" value="NZ_CP041185.1"/>
</dbReference>
<name>A0A4Y6RCQ3_9BURK</name>
<dbReference type="EMBL" id="CP041185">
    <property type="protein sequence ID" value="QDG70095.1"/>
    <property type="molecule type" value="Genomic_DNA"/>
</dbReference>
<feature type="compositionally biased region" description="Polar residues" evidence="1">
    <location>
        <begin position="1"/>
        <end position="16"/>
    </location>
</feature>